<dbReference type="EMBL" id="QOVC01000010">
    <property type="protein sequence ID" value="KAA0689004.1"/>
    <property type="molecule type" value="Genomic_DNA"/>
</dbReference>
<dbReference type="InterPro" id="IPR036388">
    <property type="entry name" value="WH-like_DNA-bd_sf"/>
</dbReference>
<dbReference type="GO" id="GO:0032993">
    <property type="term" value="C:protein-DNA complex"/>
    <property type="evidence" value="ECO:0007669"/>
    <property type="project" value="TreeGrafter"/>
</dbReference>
<dbReference type="Pfam" id="PF00486">
    <property type="entry name" value="Trans_reg_C"/>
    <property type="match status" value="1"/>
</dbReference>
<keyword evidence="8" id="KW-0961">Cell wall biogenesis/degradation</keyword>
<dbReference type="InterPro" id="IPR001867">
    <property type="entry name" value="OmpR/PhoB-type_DNA-bd"/>
</dbReference>
<dbReference type="PROSITE" id="PS50110">
    <property type="entry name" value="RESPONSE_REGULATORY"/>
    <property type="match status" value="1"/>
</dbReference>
<evidence type="ECO:0000256" key="1">
    <source>
        <dbReference type="ARBA" id="ARBA00022491"/>
    </source>
</evidence>
<dbReference type="CDD" id="cd00383">
    <property type="entry name" value="trans_reg_C"/>
    <property type="match status" value="1"/>
</dbReference>
<evidence type="ECO:0000256" key="10">
    <source>
        <dbReference type="PROSITE-ProRule" id="PRU01091"/>
    </source>
</evidence>
<evidence type="ECO:0000256" key="2">
    <source>
        <dbReference type="ARBA" id="ARBA00022553"/>
    </source>
</evidence>
<evidence type="ECO:0000256" key="8">
    <source>
        <dbReference type="ARBA" id="ARBA00023316"/>
    </source>
</evidence>
<feature type="DNA-binding region" description="OmpR/PhoB-type" evidence="10">
    <location>
        <begin position="123"/>
        <end position="218"/>
    </location>
</feature>
<protein>
    <submittedName>
        <fullName evidence="13">DNA-binding response regulator</fullName>
    </submittedName>
</protein>
<evidence type="ECO:0000313" key="14">
    <source>
        <dbReference type="EMBL" id="OTN94574.1"/>
    </source>
</evidence>
<dbReference type="Gene3D" id="6.10.250.690">
    <property type="match status" value="1"/>
</dbReference>
<feature type="domain" description="Response regulatory" evidence="11">
    <location>
        <begin position="2"/>
        <end position="114"/>
    </location>
</feature>
<keyword evidence="2 9" id="KW-0597">Phosphoprotein</keyword>
<dbReference type="PANTHER" id="PTHR48111">
    <property type="entry name" value="REGULATOR OF RPOS"/>
    <property type="match status" value="1"/>
</dbReference>
<gene>
    <name evidence="14" type="ORF">A5810_000817</name>
    <name evidence="13" type="ORF">DTX73_12020</name>
</gene>
<dbReference type="Gene3D" id="3.40.50.2300">
    <property type="match status" value="1"/>
</dbReference>
<reference evidence="13 16" key="2">
    <citation type="submission" date="2018-07" db="EMBL/GenBank/DDBJ databases">
        <title>High quality draft genome sequencing of Enterococcus faecium exhibiting probiotic potential isolated from mucus of freshwater fish.</title>
        <authorList>
            <person name="El-Jeni R."/>
            <person name="Ghedira K."/>
            <person name="Abdelhak S."/>
            <person name="El-Bour M."/>
            <person name="Bouhaouala-Zahar B."/>
        </authorList>
    </citation>
    <scope>NUCLEOTIDE SEQUENCE [LARGE SCALE GENOMIC DNA]</scope>
    <source>
        <strain evidence="13 16">R.A73</strain>
    </source>
</reference>
<dbReference type="Proteomes" id="UP000194885">
    <property type="component" value="Unassembled WGS sequence"/>
</dbReference>
<keyword evidence="4" id="KW-0805">Transcription regulation</keyword>
<dbReference type="GO" id="GO:0005829">
    <property type="term" value="C:cytosol"/>
    <property type="evidence" value="ECO:0007669"/>
    <property type="project" value="TreeGrafter"/>
</dbReference>
<keyword evidence="1" id="KW-0678">Repressor</keyword>
<dbReference type="SMART" id="SM00448">
    <property type="entry name" value="REC"/>
    <property type="match status" value="1"/>
</dbReference>
<dbReference type="InterPro" id="IPR011006">
    <property type="entry name" value="CheY-like_superfamily"/>
</dbReference>
<keyword evidence="6" id="KW-0804">Transcription</keyword>
<keyword evidence="5 10" id="KW-0238">DNA-binding</keyword>
<dbReference type="GO" id="GO:0046677">
    <property type="term" value="P:response to antibiotic"/>
    <property type="evidence" value="ECO:0007669"/>
    <property type="project" value="UniProtKB-KW"/>
</dbReference>
<keyword evidence="3" id="KW-0902">Two-component regulatory system</keyword>
<evidence type="ECO:0000256" key="9">
    <source>
        <dbReference type="PROSITE-ProRule" id="PRU00169"/>
    </source>
</evidence>
<reference evidence="14 15" key="1">
    <citation type="submission" date="2017-05" db="EMBL/GenBank/DDBJ databases">
        <title>The Genome Sequence of Enterococcus faecium 7H8_DIV0219.</title>
        <authorList>
            <consortium name="The Broad Institute Genomics Platform"/>
            <consortium name="The Broad Institute Genomic Center for Infectious Diseases"/>
            <person name="Earl A."/>
            <person name="Manson A."/>
            <person name="Schwartman J."/>
            <person name="Gilmore M."/>
            <person name="Abouelleil A."/>
            <person name="Cao P."/>
            <person name="Chapman S."/>
            <person name="Cusick C."/>
            <person name="Shea T."/>
            <person name="Young S."/>
            <person name="Neafsey D."/>
            <person name="Nusbaum C."/>
            <person name="Birren B."/>
        </authorList>
    </citation>
    <scope>NUCLEOTIDE SEQUENCE [LARGE SCALE GENOMIC DNA]</scope>
    <source>
        <strain evidence="14 15">7H8_DIV0219</strain>
    </source>
</reference>
<dbReference type="GO" id="GO:0000976">
    <property type="term" value="F:transcription cis-regulatory region binding"/>
    <property type="evidence" value="ECO:0007669"/>
    <property type="project" value="TreeGrafter"/>
</dbReference>
<dbReference type="GO" id="GO:0071555">
    <property type="term" value="P:cell wall organization"/>
    <property type="evidence" value="ECO:0007669"/>
    <property type="project" value="UniProtKB-KW"/>
</dbReference>
<dbReference type="Gene3D" id="1.10.10.10">
    <property type="entry name" value="Winged helix-like DNA-binding domain superfamily/Winged helix DNA-binding domain"/>
    <property type="match status" value="1"/>
</dbReference>
<evidence type="ECO:0000256" key="5">
    <source>
        <dbReference type="ARBA" id="ARBA00023125"/>
    </source>
</evidence>
<accession>A0A242BGE6</accession>
<dbReference type="SUPFAM" id="SSF52172">
    <property type="entry name" value="CheY-like"/>
    <property type="match status" value="1"/>
</dbReference>
<evidence type="ECO:0000256" key="3">
    <source>
        <dbReference type="ARBA" id="ARBA00023012"/>
    </source>
</evidence>
<dbReference type="Pfam" id="PF00072">
    <property type="entry name" value="Response_reg"/>
    <property type="match status" value="1"/>
</dbReference>
<dbReference type="PROSITE" id="PS51755">
    <property type="entry name" value="OMPR_PHOB"/>
    <property type="match status" value="1"/>
</dbReference>
<keyword evidence="7" id="KW-0046">Antibiotic resistance</keyword>
<evidence type="ECO:0000313" key="15">
    <source>
        <dbReference type="Proteomes" id="UP000194885"/>
    </source>
</evidence>
<dbReference type="InterPro" id="IPR001789">
    <property type="entry name" value="Sig_transdc_resp-reg_receiver"/>
</dbReference>
<dbReference type="SMART" id="SM00862">
    <property type="entry name" value="Trans_reg_C"/>
    <property type="match status" value="1"/>
</dbReference>
<proteinExistence type="predicted"/>
<dbReference type="AlphaFoldDB" id="A0A242BGE6"/>
<comment type="caution">
    <text evidence="14">The sequence shown here is derived from an EMBL/GenBank/DDBJ whole genome shotgun (WGS) entry which is preliminary data.</text>
</comment>
<dbReference type="GO" id="GO:0006355">
    <property type="term" value="P:regulation of DNA-templated transcription"/>
    <property type="evidence" value="ECO:0007669"/>
    <property type="project" value="InterPro"/>
</dbReference>
<evidence type="ECO:0000259" key="12">
    <source>
        <dbReference type="PROSITE" id="PS51755"/>
    </source>
</evidence>
<feature type="domain" description="OmpR/PhoB-type" evidence="12">
    <location>
        <begin position="123"/>
        <end position="218"/>
    </location>
</feature>
<evidence type="ECO:0000256" key="7">
    <source>
        <dbReference type="ARBA" id="ARBA00023251"/>
    </source>
</evidence>
<evidence type="ECO:0000259" key="11">
    <source>
        <dbReference type="PROSITE" id="PS50110"/>
    </source>
</evidence>
<dbReference type="RefSeq" id="WP_070704117.1">
    <property type="nucleotide sequence ID" value="NZ_JABTDD010000011.1"/>
</dbReference>
<organism evidence="14 15">
    <name type="scientific">Enterococcus faecium</name>
    <name type="common">Streptococcus faecium</name>
    <dbReference type="NCBI Taxonomy" id="1352"/>
    <lineage>
        <taxon>Bacteria</taxon>
        <taxon>Bacillati</taxon>
        <taxon>Bacillota</taxon>
        <taxon>Bacilli</taxon>
        <taxon>Lactobacillales</taxon>
        <taxon>Enterococcaceae</taxon>
        <taxon>Enterococcus</taxon>
    </lineage>
</organism>
<dbReference type="Proteomes" id="UP000448762">
    <property type="component" value="Unassembled WGS sequence"/>
</dbReference>
<dbReference type="InterPro" id="IPR039420">
    <property type="entry name" value="WalR-like"/>
</dbReference>
<dbReference type="FunFam" id="3.40.50.2300:FF:000001">
    <property type="entry name" value="DNA-binding response regulator PhoB"/>
    <property type="match status" value="1"/>
</dbReference>
<dbReference type="EMBL" id="NGKW01000002">
    <property type="protein sequence ID" value="OTN94574.1"/>
    <property type="molecule type" value="Genomic_DNA"/>
</dbReference>
<sequence>MKILVVEDNPAINKLLVRTLEKNGYTVYSVFTGKEAADIIEQQEFDLVLLDIMLPEIDGYEVFAYMREYDLPVIFLTAKDQLSDRVSGLRSGAEDYITKPFDLEELLARVEVVLRRNGKTNSNKLLRWQYIEINEKTRAVTARNQAVSLTPKEYELLLYLIRNKGIILPREKIYQKIWGREEEPNSRTLDLHIQRIRNKLQLGQDLRTIYGVGYLLEG</sequence>
<dbReference type="GO" id="GO:0000156">
    <property type="term" value="F:phosphorelay response regulator activity"/>
    <property type="evidence" value="ECO:0007669"/>
    <property type="project" value="TreeGrafter"/>
</dbReference>
<feature type="modified residue" description="4-aspartylphosphate" evidence="9">
    <location>
        <position position="51"/>
    </location>
</feature>
<evidence type="ECO:0000256" key="4">
    <source>
        <dbReference type="ARBA" id="ARBA00023015"/>
    </source>
</evidence>
<evidence type="ECO:0000313" key="16">
    <source>
        <dbReference type="Proteomes" id="UP000448762"/>
    </source>
</evidence>
<evidence type="ECO:0000256" key="6">
    <source>
        <dbReference type="ARBA" id="ARBA00023163"/>
    </source>
</evidence>
<dbReference type="PANTHER" id="PTHR48111:SF1">
    <property type="entry name" value="TWO-COMPONENT RESPONSE REGULATOR ORR33"/>
    <property type="match status" value="1"/>
</dbReference>
<name>A0A242BGE6_ENTFC</name>
<evidence type="ECO:0000313" key="13">
    <source>
        <dbReference type="EMBL" id="KAA0689004.1"/>
    </source>
</evidence>